<keyword evidence="5" id="KW-0560">Oxidoreductase</keyword>
<keyword evidence="4" id="KW-0479">Metal-binding</keyword>
<evidence type="ECO:0000256" key="1">
    <source>
        <dbReference type="ARBA" id="ARBA00001971"/>
    </source>
</evidence>
<dbReference type="AlphaFoldDB" id="A0A7G7CM17"/>
<dbReference type="PANTHER" id="PTHR24286">
    <property type="entry name" value="CYTOCHROME P450 26"/>
    <property type="match status" value="1"/>
</dbReference>
<reference evidence="8 9" key="1">
    <citation type="submission" date="2020-07" db="EMBL/GenBank/DDBJ databases">
        <title>Complete genome and description of Corynebacterium incognita strain Marseille-Q3630 sp. nov.</title>
        <authorList>
            <person name="Boxberger M."/>
        </authorList>
    </citation>
    <scope>NUCLEOTIDE SEQUENCE [LARGE SCALE GENOMIC DNA]</scope>
    <source>
        <strain evidence="8 9">Marseille-Q3630</strain>
    </source>
</reference>
<organism evidence="8 9">
    <name type="scientific">Corynebacterium incognita</name>
    <dbReference type="NCBI Taxonomy" id="2754725"/>
    <lineage>
        <taxon>Bacteria</taxon>
        <taxon>Bacillati</taxon>
        <taxon>Actinomycetota</taxon>
        <taxon>Actinomycetes</taxon>
        <taxon>Mycobacteriales</taxon>
        <taxon>Corynebacteriaceae</taxon>
        <taxon>Corynebacterium</taxon>
    </lineage>
</organism>
<keyword evidence="3" id="KW-0349">Heme</keyword>
<dbReference type="InterPro" id="IPR036396">
    <property type="entry name" value="Cyt_P450_sf"/>
</dbReference>
<keyword evidence="6" id="KW-0408">Iron</keyword>
<dbReference type="EMBL" id="CP059404">
    <property type="protein sequence ID" value="QNE88633.1"/>
    <property type="molecule type" value="Genomic_DNA"/>
</dbReference>
<dbReference type="GO" id="GO:0020037">
    <property type="term" value="F:heme binding"/>
    <property type="evidence" value="ECO:0007669"/>
    <property type="project" value="InterPro"/>
</dbReference>
<dbReference type="Gene3D" id="1.10.630.10">
    <property type="entry name" value="Cytochrome P450"/>
    <property type="match status" value="1"/>
</dbReference>
<keyword evidence="9" id="KW-1185">Reference proteome</keyword>
<name>A0A7G7CM17_9CORY</name>
<dbReference type="KEGG" id="cik:H0194_05805"/>
<dbReference type="SUPFAM" id="SSF48264">
    <property type="entry name" value="Cytochrome P450"/>
    <property type="match status" value="1"/>
</dbReference>
<dbReference type="GO" id="GO:0016125">
    <property type="term" value="P:sterol metabolic process"/>
    <property type="evidence" value="ECO:0007669"/>
    <property type="project" value="TreeGrafter"/>
</dbReference>
<dbReference type="GO" id="GO:0005506">
    <property type="term" value="F:iron ion binding"/>
    <property type="evidence" value="ECO:0007669"/>
    <property type="project" value="InterPro"/>
</dbReference>
<evidence type="ECO:0000256" key="5">
    <source>
        <dbReference type="ARBA" id="ARBA00023002"/>
    </source>
</evidence>
<evidence type="ECO:0000313" key="8">
    <source>
        <dbReference type="EMBL" id="QNE88633.1"/>
    </source>
</evidence>
<accession>A0A7G7CM17</accession>
<protein>
    <submittedName>
        <fullName evidence="8">Cytochrome P450</fullName>
    </submittedName>
</protein>
<sequence length="426" mass="46895">MPNLTTFKTPDKVIDFLNDGYLFAGKLRRRAGLSPDSETPITVSMLGKKTTILRGEEGVRAFYDSAQFVRKNAMPSFVSGPLFGKGAIHGLDGEAHRVRKEQMIAQAYDDSRVAEIKPLLAEEVEKMLQEWETNEGNVYDDAARAFGRAAFRWAGLPMDEDEMNKRAAQYSRLLDTFGRPVTNPVAWVERKRLDSWAEGVIEQIRAGIMEVPEGSVAANVAGFVDENGELLDAKTAGIELQNLTRPTVAVSRFAAFAAAALVENQAWIERIRSAAGGQLIDVPEAVAFAQEVRRTKPFVPMLPAIAKDDTEVSGCPIHKGQRVLIDILNTNTGPKSWHAAGTFDPERFLGVDDYESIVGFLPQGGMDVKTGHRCPGEKIAIAALSITVAALCQPEIKIADDQEDLTFDWKRILTRPETGVRVKVQR</sequence>
<dbReference type="Pfam" id="PF00067">
    <property type="entry name" value="p450"/>
    <property type="match status" value="1"/>
</dbReference>
<keyword evidence="7" id="KW-0503">Monooxygenase</keyword>
<comment type="similarity">
    <text evidence="2">Belongs to the cytochrome P450 family.</text>
</comment>
<evidence type="ECO:0000256" key="2">
    <source>
        <dbReference type="ARBA" id="ARBA00010617"/>
    </source>
</evidence>
<dbReference type="Proteomes" id="UP000515743">
    <property type="component" value="Chromosome"/>
</dbReference>
<dbReference type="InterPro" id="IPR001128">
    <property type="entry name" value="Cyt_P450"/>
</dbReference>
<gene>
    <name evidence="8" type="ORF">H0194_05805</name>
</gene>
<dbReference type="PANTHER" id="PTHR24286:SF24">
    <property type="entry name" value="LANOSTEROL 14-ALPHA DEMETHYLASE"/>
    <property type="match status" value="1"/>
</dbReference>
<dbReference type="GO" id="GO:0004497">
    <property type="term" value="F:monooxygenase activity"/>
    <property type="evidence" value="ECO:0007669"/>
    <property type="project" value="UniProtKB-KW"/>
</dbReference>
<evidence type="ECO:0000256" key="7">
    <source>
        <dbReference type="ARBA" id="ARBA00023033"/>
    </source>
</evidence>
<evidence type="ECO:0000256" key="6">
    <source>
        <dbReference type="ARBA" id="ARBA00023004"/>
    </source>
</evidence>
<dbReference type="GO" id="GO:0016705">
    <property type="term" value="F:oxidoreductase activity, acting on paired donors, with incorporation or reduction of molecular oxygen"/>
    <property type="evidence" value="ECO:0007669"/>
    <property type="project" value="InterPro"/>
</dbReference>
<evidence type="ECO:0000313" key="9">
    <source>
        <dbReference type="Proteomes" id="UP000515743"/>
    </source>
</evidence>
<dbReference type="RefSeq" id="WP_185175024.1">
    <property type="nucleotide sequence ID" value="NZ_CP059404.1"/>
</dbReference>
<evidence type="ECO:0000256" key="4">
    <source>
        <dbReference type="ARBA" id="ARBA00022723"/>
    </source>
</evidence>
<evidence type="ECO:0000256" key="3">
    <source>
        <dbReference type="ARBA" id="ARBA00022617"/>
    </source>
</evidence>
<proteinExistence type="inferred from homology"/>
<comment type="cofactor">
    <cofactor evidence="1">
        <name>heme</name>
        <dbReference type="ChEBI" id="CHEBI:30413"/>
    </cofactor>
</comment>